<dbReference type="InterPro" id="IPR003594">
    <property type="entry name" value="HATPase_dom"/>
</dbReference>
<dbReference type="InterPro" id="IPR000700">
    <property type="entry name" value="PAS-assoc_C"/>
</dbReference>
<organism evidence="12 13">
    <name type="scientific">Metabacillus herbersteinensis</name>
    <dbReference type="NCBI Taxonomy" id="283816"/>
    <lineage>
        <taxon>Bacteria</taxon>
        <taxon>Bacillati</taxon>
        <taxon>Bacillota</taxon>
        <taxon>Bacilli</taxon>
        <taxon>Bacillales</taxon>
        <taxon>Bacillaceae</taxon>
        <taxon>Metabacillus</taxon>
    </lineage>
</organism>
<evidence type="ECO:0000256" key="9">
    <source>
        <dbReference type="SAM" id="Phobius"/>
    </source>
</evidence>
<dbReference type="PANTHER" id="PTHR43065">
    <property type="entry name" value="SENSOR HISTIDINE KINASE"/>
    <property type="match status" value="1"/>
</dbReference>
<dbReference type="Gene3D" id="3.30.565.10">
    <property type="entry name" value="Histidine kinase-like ATPase, C-terminal domain"/>
    <property type="match status" value="1"/>
</dbReference>
<dbReference type="PROSITE" id="PS50109">
    <property type="entry name" value="HIS_KIN"/>
    <property type="match status" value="1"/>
</dbReference>
<evidence type="ECO:0000259" key="11">
    <source>
        <dbReference type="PROSITE" id="PS50113"/>
    </source>
</evidence>
<evidence type="ECO:0000256" key="7">
    <source>
        <dbReference type="ARBA" id="ARBA00022840"/>
    </source>
</evidence>
<feature type="transmembrane region" description="Helical" evidence="9">
    <location>
        <begin position="44"/>
        <end position="62"/>
    </location>
</feature>
<sequence length="424" mass="48784">MKKWFTLSLFPYLYLFFGIGWLLWSDHYLPPIHFPFNDYVNTQTLKGLVFILFSFVLMLMVIKKNKEVVTIEEEKNKLTTLINAMPDFVLFKDGKGRWIQVNDFGRQLFELQHVDYRGKTDSDLAKLTDFYHDALLYCVDSDEIAWQIGKISRVEEVVPKRDGSFRTFDTIKLPLFNHDGSRKAFIVIGRDITEHKKTEDLLLQSEKLTVLGELAAGVAHEIRNPLTSIKGFLQFMDEEDETKKLYKGIMISEIDRINDIVTELLLLSRPQDVEFKNQDVESILHYVTSLIKTETTLKSLEIEFINKANHPIVYGSANQLKQVFLNIVKNAIEASHENDKISIKLEQNKQNELVATFLDHGTGIDEERLKTIGQPFYTTKEKGFGLGMTVSYKIIKEHKGRIDIKSKVDKGTEVKVILPISVGS</sequence>
<evidence type="ECO:0000259" key="10">
    <source>
        <dbReference type="PROSITE" id="PS50109"/>
    </source>
</evidence>
<reference evidence="12 13" key="1">
    <citation type="submission" date="2024-09" db="EMBL/GenBank/DDBJ databases">
        <authorList>
            <person name="Sun Q."/>
            <person name="Mori K."/>
        </authorList>
    </citation>
    <scope>NUCLEOTIDE SEQUENCE [LARGE SCALE GENOMIC DNA]</scope>
    <source>
        <strain evidence="12 13">CCM 7228</strain>
    </source>
</reference>
<proteinExistence type="predicted"/>
<dbReference type="CDD" id="cd00130">
    <property type="entry name" value="PAS"/>
    <property type="match status" value="1"/>
</dbReference>
<comment type="caution">
    <text evidence="12">The sequence shown here is derived from an EMBL/GenBank/DDBJ whole genome shotgun (WGS) entry which is preliminary data.</text>
</comment>
<keyword evidence="9" id="KW-0812">Transmembrane</keyword>
<gene>
    <name evidence="12" type="ORF">ACFFIX_14960</name>
</gene>
<dbReference type="Proteomes" id="UP001589854">
    <property type="component" value="Unassembled WGS sequence"/>
</dbReference>
<dbReference type="InterPro" id="IPR004358">
    <property type="entry name" value="Sig_transdc_His_kin-like_C"/>
</dbReference>
<protein>
    <recommendedName>
        <fullName evidence="2">histidine kinase</fullName>
        <ecNumber evidence="2">2.7.13.3</ecNumber>
    </recommendedName>
</protein>
<evidence type="ECO:0000256" key="8">
    <source>
        <dbReference type="ARBA" id="ARBA00023012"/>
    </source>
</evidence>
<keyword evidence="6" id="KW-0418">Kinase</keyword>
<comment type="catalytic activity">
    <reaction evidence="1">
        <text>ATP + protein L-histidine = ADP + protein N-phospho-L-histidine.</text>
        <dbReference type="EC" id="2.7.13.3"/>
    </reaction>
</comment>
<evidence type="ECO:0000256" key="1">
    <source>
        <dbReference type="ARBA" id="ARBA00000085"/>
    </source>
</evidence>
<evidence type="ECO:0000313" key="13">
    <source>
        <dbReference type="Proteomes" id="UP001589854"/>
    </source>
</evidence>
<keyword evidence="9" id="KW-1133">Transmembrane helix</keyword>
<evidence type="ECO:0000256" key="3">
    <source>
        <dbReference type="ARBA" id="ARBA00022553"/>
    </source>
</evidence>
<name>A0ABV6GGC8_9BACI</name>
<dbReference type="Gene3D" id="3.30.450.20">
    <property type="entry name" value="PAS domain"/>
    <property type="match status" value="1"/>
</dbReference>
<dbReference type="PANTHER" id="PTHR43065:SF34">
    <property type="entry name" value="SPORULATION KINASE A"/>
    <property type="match status" value="1"/>
</dbReference>
<keyword evidence="5" id="KW-0547">Nucleotide-binding</keyword>
<dbReference type="SMART" id="SM00387">
    <property type="entry name" value="HATPase_c"/>
    <property type="match status" value="1"/>
</dbReference>
<feature type="domain" description="PAC" evidence="11">
    <location>
        <begin position="152"/>
        <end position="204"/>
    </location>
</feature>
<dbReference type="PROSITE" id="PS50113">
    <property type="entry name" value="PAC"/>
    <property type="match status" value="1"/>
</dbReference>
<evidence type="ECO:0000313" key="12">
    <source>
        <dbReference type="EMBL" id="MFC0272734.1"/>
    </source>
</evidence>
<dbReference type="GO" id="GO:0005524">
    <property type="term" value="F:ATP binding"/>
    <property type="evidence" value="ECO:0007669"/>
    <property type="project" value="UniProtKB-KW"/>
</dbReference>
<dbReference type="Pfam" id="PF00512">
    <property type="entry name" value="HisKA"/>
    <property type="match status" value="1"/>
</dbReference>
<dbReference type="InterPro" id="IPR003661">
    <property type="entry name" value="HisK_dim/P_dom"/>
</dbReference>
<dbReference type="CDD" id="cd00082">
    <property type="entry name" value="HisKA"/>
    <property type="match status" value="1"/>
</dbReference>
<dbReference type="InterPro" id="IPR005467">
    <property type="entry name" value="His_kinase_dom"/>
</dbReference>
<dbReference type="Pfam" id="PF08448">
    <property type="entry name" value="PAS_4"/>
    <property type="match status" value="1"/>
</dbReference>
<dbReference type="InterPro" id="IPR036890">
    <property type="entry name" value="HATPase_C_sf"/>
</dbReference>
<accession>A0ABV6GGC8</accession>
<dbReference type="Gene3D" id="1.10.287.130">
    <property type="match status" value="1"/>
</dbReference>
<dbReference type="SMART" id="SM00388">
    <property type="entry name" value="HisKA"/>
    <property type="match status" value="1"/>
</dbReference>
<evidence type="ECO:0000256" key="6">
    <source>
        <dbReference type="ARBA" id="ARBA00022777"/>
    </source>
</evidence>
<keyword evidence="3" id="KW-0597">Phosphoprotein</keyword>
<keyword evidence="9" id="KW-0472">Membrane</keyword>
<dbReference type="NCBIfam" id="TIGR00229">
    <property type="entry name" value="sensory_box"/>
    <property type="match status" value="1"/>
</dbReference>
<dbReference type="InterPro" id="IPR036097">
    <property type="entry name" value="HisK_dim/P_sf"/>
</dbReference>
<keyword evidence="13" id="KW-1185">Reference proteome</keyword>
<dbReference type="EMBL" id="JBHLVO010000012">
    <property type="protein sequence ID" value="MFC0272734.1"/>
    <property type="molecule type" value="Genomic_DNA"/>
</dbReference>
<dbReference type="Pfam" id="PF02518">
    <property type="entry name" value="HATPase_c"/>
    <property type="match status" value="1"/>
</dbReference>
<dbReference type="SUPFAM" id="SSF55785">
    <property type="entry name" value="PYP-like sensor domain (PAS domain)"/>
    <property type="match status" value="1"/>
</dbReference>
<dbReference type="SUPFAM" id="SSF47384">
    <property type="entry name" value="Homodimeric domain of signal transducing histidine kinase"/>
    <property type="match status" value="1"/>
</dbReference>
<keyword evidence="4" id="KW-0808">Transferase</keyword>
<dbReference type="InterPro" id="IPR035965">
    <property type="entry name" value="PAS-like_dom_sf"/>
</dbReference>
<dbReference type="RefSeq" id="WP_378935348.1">
    <property type="nucleotide sequence ID" value="NZ_JBHLVO010000012.1"/>
</dbReference>
<evidence type="ECO:0000256" key="4">
    <source>
        <dbReference type="ARBA" id="ARBA00022679"/>
    </source>
</evidence>
<feature type="transmembrane region" description="Helical" evidence="9">
    <location>
        <begin position="7"/>
        <end position="24"/>
    </location>
</feature>
<dbReference type="InterPro" id="IPR013656">
    <property type="entry name" value="PAS_4"/>
</dbReference>
<evidence type="ECO:0000256" key="2">
    <source>
        <dbReference type="ARBA" id="ARBA00012438"/>
    </source>
</evidence>
<dbReference type="EC" id="2.7.13.3" evidence="2"/>
<dbReference type="PRINTS" id="PR00344">
    <property type="entry name" value="BCTRLSENSOR"/>
</dbReference>
<keyword evidence="7 12" id="KW-0067">ATP-binding</keyword>
<dbReference type="InterPro" id="IPR000014">
    <property type="entry name" value="PAS"/>
</dbReference>
<feature type="domain" description="Histidine kinase" evidence="10">
    <location>
        <begin position="217"/>
        <end position="422"/>
    </location>
</feature>
<evidence type="ECO:0000256" key="5">
    <source>
        <dbReference type="ARBA" id="ARBA00022741"/>
    </source>
</evidence>
<dbReference type="SUPFAM" id="SSF55874">
    <property type="entry name" value="ATPase domain of HSP90 chaperone/DNA topoisomerase II/histidine kinase"/>
    <property type="match status" value="1"/>
</dbReference>
<keyword evidence="8" id="KW-0902">Two-component regulatory system</keyword>